<accession>A0A383A511</accession>
<organism evidence="9">
    <name type="scientific">marine metagenome</name>
    <dbReference type="NCBI Taxonomy" id="408172"/>
    <lineage>
        <taxon>unclassified sequences</taxon>
        <taxon>metagenomes</taxon>
        <taxon>ecological metagenomes</taxon>
    </lineage>
</organism>
<dbReference type="Pfam" id="PF01694">
    <property type="entry name" value="Rhomboid"/>
    <property type="match status" value="1"/>
</dbReference>
<feature type="domain" description="Peptidase S54 rhomboid" evidence="8">
    <location>
        <begin position="73"/>
        <end position="126"/>
    </location>
</feature>
<evidence type="ECO:0000256" key="5">
    <source>
        <dbReference type="ARBA" id="ARBA00022989"/>
    </source>
</evidence>
<evidence type="ECO:0000256" key="3">
    <source>
        <dbReference type="ARBA" id="ARBA00022519"/>
    </source>
</evidence>
<keyword evidence="5 7" id="KW-1133">Transmembrane helix</keyword>
<evidence type="ECO:0000256" key="1">
    <source>
        <dbReference type="ARBA" id="ARBA00004141"/>
    </source>
</evidence>
<dbReference type="EMBL" id="UINC01188733">
    <property type="protein sequence ID" value="SVE02098.1"/>
    <property type="molecule type" value="Genomic_DNA"/>
</dbReference>
<name>A0A383A511_9ZZZZ</name>
<keyword evidence="4 7" id="KW-0812">Transmembrane</keyword>
<evidence type="ECO:0000256" key="4">
    <source>
        <dbReference type="ARBA" id="ARBA00022692"/>
    </source>
</evidence>
<protein>
    <recommendedName>
        <fullName evidence="8">Peptidase S54 rhomboid domain-containing protein</fullName>
    </recommendedName>
</protein>
<dbReference type="PANTHER" id="PTHR43066">
    <property type="entry name" value="RHOMBOID-RELATED PROTEIN"/>
    <property type="match status" value="1"/>
</dbReference>
<evidence type="ECO:0000256" key="2">
    <source>
        <dbReference type="ARBA" id="ARBA00022475"/>
    </source>
</evidence>
<keyword evidence="3" id="KW-0997">Cell inner membrane</keyword>
<evidence type="ECO:0000313" key="9">
    <source>
        <dbReference type="EMBL" id="SVE02098.1"/>
    </source>
</evidence>
<feature type="transmembrane region" description="Helical" evidence="7">
    <location>
        <begin position="80"/>
        <end position="97"/>
    </location>
</feature>
<dbReference type="GO" id="GO:0016020">
    <property type="term" value="C:membrane"/>
    <property type="evidence" value="ECO:0007669"/>
    <property type="project" value="UniProtKB-SubCell"/>
</dbReference>
<evidence type="ECO:0000259" key="8">
    <source>
        <dbReference type="Pfam" id="PF01694"/>
    </source>
</evidence>
<proteinExistence type="predicted"/>
<dbReference type="Gene3D" id="1.20.1540.10">
    <property type="entry name" value="Rhomboid-like"/>
    <property type="match status" value="1"/>
</dbReference>
<comment type="subcellular location">
    <subcellularLocation>
        <location evidence="1">Membrane</location>
        <topology evidence="1">Multi-pass membrane protein</topology>
    </subcellularLocation>
</comment>
<evidence type="ECO:0000256" key="6">
    <source>
        <dbReference type="ARBA" id="ARBA00023136"/>
    </source>
</evidence>
<feature type="transmembrane region" description="Helical" evidence="7">
    <location>
        <begin position="12"/>
        <end position="34"/>
    </location>
</feature>
<sequence>MLPLKDNNPTHITPYVTYALIAANVLAFVIMLMLPDDLEGRAKFSLGAIPAIIFQIKDIAANDAILPSSVDFLSILSSQFLHAGWWHLIGNMLYLWVFGNNIEDAMGHWRFLIFYLLCGTSAGLINAGI</sequence>
<keyword evidence="6 7" id="KW-0472">Membrane</keyword>
<dbReference type="SUPFAM" id="SSF144091">
    <property type="entry name" value="Rhomboid-like"/>
    <property type="match status" value="1"/>
</dbReference>
<reference evidence="9" key="1">
    <citation type="submission" date="2018-05" db="EMBL/GenBank/DDBJ databases">
        <authorList>
            <person name="Lanie J.A."/>
            <person name="Ng W.-L."/>
            <person name="Kazmierczak K.M."/>
            <person name="Andrzejewski T.M."/>
            <person name="Davidsen T.M."/>
            <person name="Wayne K.J."/>
            <person name="Tettelin H."/>
            <person name="Glass J.I."/>
            <person name="Rusch D."/>
            <person name="Podicherti R."/>
            <person name="Tsui H.-C.T."/>
            <person name="Winkler M.E."/>
        </authorList>
    </citation>
    <scope>NUCLEOTIDE SEQUENCE</scope>
</reference>
<dbReference type="InterPro" id="IPR022764">
    <property type="entry name" value="Peptidase_S54_rhomboid_dom"/>
</dbReference>
<dbReference type="InterPro" id="IPR035952">
    <property type="entry name" value="Rhomboid-like_sf"/>
</dbReference>
<keyword evidence="2" id="KW-1003">Cell membrane</keyword>
<feature type="transmembrane region" description="Helical" evidence="7">
    <location>
        <begin position="109"/>
        <end position="127"/>
    </location>
</feature>
<evidence type="ECO:0000256" key="7">
    <source>
        <dbReference type="SAM" id="Phobius"/>
    </source>
</evidence>
<gene>
    <name evidence="9" type="ORF">METZ01_LOCUS454952</name>
</gene>
<dbReference type="GO" id="GO:0004252">
    <property type="term" value="F:serine-type endopeptidase activity"/>
    <property type="evidence" value="ECO:0007669"/>
    <property type="project" value="InterPro"/>
</dbReference>
<dbReference type="PANTHER" id="PTHR43066:SF26">
    <property type="entry name" value="RHOMBOID PROTEASE GLPG"/>
    <property type="match status" value="1"/>
</dbReference>
<feature type="non-terminal residue" evidence="9">
    <location>
        <position position="129"/>
    </location>
</feature>
<dbReference type="AlphaFoldDB" id="A0A383A511"/>